<dbReference type="InterPro" id="IPR036322">
    <property type="entry name" value="WD40_repeat_dom_sf"/>
</dbReference>
<dbReference type="PROSITE" id="PS50082">
    <property type="entry name" value="WD_REPEATS_2"/>
    <property type="match status" value="1"/>
</dbReference>
<keyword evidence="6" id="KW-1185">Reference proteome</keyword>
<evidence type="ECO:0000256" key="2">
    <source>
        <dbReference type="PROSITE-ProRule" id="PRU00221"/>
    </source>
</evidence>
<protein>
    <submittedName>
        <fullName evidence="5">Bifunctional Nucleosome assembly protein (NAP)/WD40-YVTN repeat-like-containing domain superfamily/WD40 repeat/NAP-like superfamily/WD40-repeat-containing domain superfamily</fullName>
    </submittedName>
</protein>
<proteinExistence type="inferred from homology"/>
<dbReference type="InterPro" id="IPR015943">
    <property type="entry name" value="WD40/YVTN_repeat-like_dom_sf"/>
</dbReference>
<dbReference type="SUPFAM" id="SSF143113">
    <property type="entry name" value="NAP-like"/>
    <property type="match status" value="1"/>
</dbReference>
<dbReference type="Gene3D" id="2.130.10.10">
    <property type="entry name" value="YVTN repeat-like/Quinoprotein amine dehydrogenase"/>
    <property type="match status" value="2"/>
</dbReference>
<dbReference type="GO" id="GO:0006334">
    <property type="term" value="P:nucleosome assembly"/>
    <property type="evidence" value="ECO:0007669"/>
    <property type="project" value="InterPro"/>
</dbReference>
<dbReference type="RefSeq" id="XP_067805020.1">
    <property type="nucleotide sequence ID" value="XM_067946229.1"/>
</dbReference>
<evidence type="ECO:0000313" key="4">
    <source>
        <dbReference type="EMBL" id="KAK2194926.1"/>
    </source>
</evidence>
<dbReference type="EMBL" id="JALLKP010000001">
    <property type="protein sequence ID" value="KAK2198178.1"/>
    <property type="molecule type" value="Genomic_DNA"/>
</dbReference>
<sequence>MIKTYVPVATYPAKTDTCVTRVRFPPERSSKLAVCMESGGIMRLIDLPSQRALNIQYNTSDYLHGIGLENYLSDFAFNRTGELIFVVSSDGRVSLTPVNMFGTHLPSKRSHMHAIDITHDGVALTLCPNDVYDFIIYTGGGDGIVKQWDLRLASPKPKFFSALTIQESEDSNPIVEGWSEPMSSVWAHNAAVSSIAICGNSIFTSGVDDNVRVWDCDFWNAQETVASTAHTLGIWDMCFNKKLNSMIVLGGQGEIWKFPARVPDGAESFRCRNIECIWDAPAEEYRASFFDKWKRFCTFGHYAAIPLIEGGCSIVNLLNGDVTGEFDVEMDHDDPIACVDVHPNEQMELFITALLQEENEAIAHFNQQLCEVYKTLNQNLLEINSKRATILSQPRNGYNDVEQQIQSLALDTVGDSRVEIYQNKVATPIWPNFWLHALMGCKATRRHITTRDQEVLKFLANIKVVIYNANEYNNEFEIIMEFLPNAFLSNQYLSRHFKISHGTLETHATQLDWTQEAHSDSEDEFINEQCQSFLNFFQQSVNSQEVLKAALAIYLKIFKHPMHYTLRHYQIKGTKPPFPIPMELQPDAHNSSDDSEPEDIQLTRQFTQRYPFSWVSYVIKCIKNRLVGSD</sequence>
<name>A0AAD9PPE5_9APIC</name>
<evidence type="ECO:0000256" key="3">
    <source>
        <dbReference type="RuleBase" id="RU003876"/>
    </source>
</evidence>
<dbReference type="SUPFAM" id="SSF50978">
    <property type="entry name" value="WD40 repeat-like"/>
    <property type="match status" value="1"/>
</dbReference>
<dbReference type="KEGG" id="bdw:94335485"/>
<organism evidence="5 6">
    <name type="scientific">Babesia duncani</name>
    <dbReference type="NCBI Taxonomy" id="323732"/>
    <lineage>
        <taxon>Eukaryota</taxon>
        <taxon>Sar</taxon>
        <taxon>Alveolata</taxon>
        <taxon>Apicomplexa</taxon>
        <taxon>Aconoidasida</taxon>
        <taxon>Piroplasmida</taxon>
        <taxon>Babesiidae</taxon>
        <taxon>Babesia</taxon>
    </lineage>
</organism>
<dbReference type="GO" id="GO:0005634">
    <property type="term" value="C:nucleus"/>
    <property type="evidence" value="ECO:0007669"/>
    <property type="project" value="InterPro"/>
</dbReference>
<dbReference type="EMBL" id="JALLKP010000023">
    <property type="protein sequence ID" value="KAK2194926.1"/>
    <property type="molecule type" value="Genomic_DNA"/>
</dbReference>
<dbReference type="Gene3D" id="3.30.1120.90">
    <property type="entry name" value="Nucleosome assembly protein"/>
    <property type="match status" value="1"/>
</dbReference>
<dbReference type="Proteomes" id="UP001214638">
    <property type="component" value="Unassembled WGS sequence"/>
</dbReference>
<gene>
    <name evidence="5" type="ORF">BdWA1_001187</name>
    <name evidence="4" type="ORF">BdWA1_003605</name>
</gene>
<accession>A0AAD9PPE5</accession>
<dbReference type="Pfam" id="PF00400">
    <property type="entry name" value="WD40"/>
    <property type="match status" value="1"/>
</dbReference>
<dbReference type="AlphaFoldDB" id="A0AAD9PPE5"/>
<evidence type="ECO:0000313" key="6">
    <source>
        <dbReference type="Proteomes" id="UP001214638"/>
    </source>
</evidence>
<keyword evidence="2" id="KW-0853">WD repeat</keyword>
<dbReference type="InterPro" id="IPR037231">
    <property type="entry name" value="NAP-like_sf"/>
</dbReference>
<evidence type="ECO:0000313" key="5">
    <source>
        <dbReference type="EMBL" id="KAK2198178.1"/>
    </source>
</evidence>
<dbReference type="InterPro" id="IPR002164">
    <property type="entry name" value="NAP_family"/>
</dbReference>
<feature type="repeat" description="WD" evidence="2">
    <location>
        <begin position="185"/>
        <end position="215"/>
    </location>
</feature>
<reference evidence="5" key="1">
    <citation type="journal article" date="2023" name="Nat. Microbiol.">
        <title>Babesia duncani multi-omics identifies virulence factors and drug targets.</title>
        <authorList>
            <person name="Singh P."/>
            <person name="Lonardi S."/>
            <person name="Liang Q."/>
            <person name="Vydyam P."/>
            <person name="Khabirova E."/>
            <person name="Fang T."/>
            <person name="Gihaz S."/>
            <person name="Thekkiniath J."/>
            <person name="Munshi M."/>
            <person name="Abel S."/>
            <person name="Ciampossin L."/>
            <person name="Batugedara G."/>
            <person name="Gupta M."/>
            <person name="Lu X.M."/>
            <person name="Lenz T."/>
            <person name="Chakravarty S."/>
            <person name="Cornillot E."/>
            <person name="Hu Y."/>
            <person name="Ma W."/>
            <person name="Gonzalez L.M."/>
            <person name="Sanchez S."/>
            <person name="Estrada K."/>
            <person name="Sanchez-Flores A."/>
            <person name="Montero E."/>
            <person name="Harb O.S."/>
            <person name="Le Roch K.G."/>
            <person name="Mamoun C.B."/>
        </authorList>
    </citation>
    <scope>NUCLEOTIDE SEQUENCE</scope>
    <source>
        <strain evidence="5">WA1</strain>
    </source>
</reference>
<dbReference type="Pfam" id="PF00956">
    <property type="entry name" value="NAP"/>
    <property type="match status" value="1"/>
</dbReference>
<comment type="caution">
    <text evidence="5">The sequence shown here is derived from an EMBL/GenBank/DDBJ whole genome shotgun (WGS) entry which is preliminary data.</text>
</comment>
<comment type="similarity">
    <text evidence="1 3">Belongs to the nucleosome assembly protein (NAP) family.</text>
</comment>
<dbReference type="GeneID" id="94335485"/>
<dbReference type="SMART" id="SM00320">
    <property type="entry name" value="WD40"/>
    <property type="match status" value="5"/>
</dbReference>
<dbReference type="InterPro" id="IPR001680">
    <property type="entry name" value="WD40_rpt"/>
</dbReference>
<evidence type="ECO:0000256" key="1">
    <source>
        <dbReference type="ARBA" id="ARBA00009947"/>
    </source>
</evidence>
<dbReference type="PANTHER" id="PTHR11875">
    <property type="entry name" value="TESTIS-SPECIFIC Y-ENCODED PROTEIN"/>
    <property type="match status" value="1"/>
</dbReference>